<feature type="compositionally biased region" description="Polar residues" evidence="1">
    <location>
        <begin position="290"/>
        <end position="299"/>
    </location>
</feature>
<proteinExistence type="predicted"/>
<dbReference type="OMA" id="HAMDENI"/>
<dbReference type="AlphaFoldDB" id="A0A1W2TJA0"/>
<accession>A0A1W2TJA0</accession>
<evidence type="ECO:0000313" key="2">
    <source>
        <dbReference type="EMBL" id="GAP88284.1"/>
    </source>
</evidence>
<feature type="compositionally biased region" description="Basic and acidic residues" evidence="1">
    <location>
        <begin position="385"/>
        <end position="402"/>
    </location>
</feature>
<feature type="region of interest" description="Disordered" evidence="1">
    <location>
        <begin position="150"/>
        <end position="402"/>
    </location>
</feature>
<feature type="compositionally biased region" description="Basic residues" evidence="1">
    <location>
        <begin position="228"/>
        <end position="239"/>
    </location>
</feature>
<evidence type="ECO:0000256" key="1">
    <source>
        <dbReference type="SAM" id="MobiDB-lite"/>
    </source>
</evidence>
<feature type="compositionally biased region" description="Basic and acidic residues" evidence="1">
    <location>
        <begin position="353"/>
        <end position="363"/>
    </location>
</feature>
<feature type="compositionally biased region" description="Acidic residues" evidence="1">
    <location>
        <begin position="244"/>
        <end position="256"/>
    </location>
</feature>
<dbReference type="OrthoDB" id="4366798at2759"/>
<feature type="compositionally biased region" description="Low complexity" evidence="1">
    <location>
        <begin position="160"/>
        <end position="174"/>
    </location>
</feature>
<sequence>MELDDDRKPTIQNHLSRHTPLVNWAVDDTWKWPNWKIGYDADTLFNELHAEFNSIQCAIQDPHSWHLDVCEIAVRADNRDEFRQLLRKRQEERYEEIQRAWDRTRAVLTGDSMRWDVPQKRHTLWLRLAQISRHFSYNSILRYFSSYVNDESDPTPNPPAIEQHQPQQQRQAPIDTESEERTSDIFRNNLPRRDIIAERVDGPVQPGAARASKAKEKLDGATLYPNRVIKRRRPQRRPRISTSPEEDGLADTSDTDSESRGSAPTKGVGTPVRGVGHTRWNTAREKAVSTRMTTYSNKVVKQRPQQRRPQIDRITEEEMSDPPDADSGSRNNIAGKSGKRTGSKAMRETTTAAKEKASPDRGTRHPNGIVKRRPQQRKTNATHPSDLRRSVRLRDQAKHGSR</sequence>
<name>A0A1W2TJA0_ROSNE</name>
<dbReference type="EMBL" id="DF977475">
    <property type="protein sequence ID" value="GAP88284.1"/>
    <property type="molecule type" value="Genomic_DNA"/>
</dbReference>
<organism evidence="2">
    <name type="scientific">Rosellinia necatrix</name>
    <name type="common">White root-rot fungus</name>
    <dbReference type="NCBI Taxonomy" id="77044"/>
    <lineage>
        <taxon>Eukaryota</taxon>
        <taxon>Fungi</taxon>
        <taxon>Dikarya</taxon>
        <taxon>Ascomycota</taxon>
        <taxon>Pezizomycotina</taxon>
        <taxon>Sordariomycetes</taxon>
        <taxon>Xylariomycetidae</taxon>
        <taxon>Xylariales</taxon>
        <taxon>Xylariaceae</taxon>
        <taxon>Rosellinia</taxon>
    </lineage>
</organism>
<dbReference type="Proteomes" id="UP000054516">
    <property type="component" value="Unassembled WGS sequence"/>
</dbReference>
<reference evidence="2" key="1">
    <citation type="submission" date="2016-03" db="EMBL/GenBank/DDBJ databases">
        <title>Draft genome sequence of Rosellinia necatrix.</title>
        <authorList>
            <person name="Kanematsu S."/>
        </authorList>
    </citation>
    <scope>NUCLEOTIDE SEQUENCE [LARGE SCALE GENOMIC DNA]</scope>
    <source>
        <strain evidence="2">W97</strain>
    </source>
</reference>
<feature type="compositionally biased region" description="Basic and acidic residues" evidence="1">
    <location>
        <begin position="191"/>
        <end position="201"/>
    </location>
</feature>
<gene>
    <name evidence="2" type="ORF">SAMD00023353_3000820</name>
</gene>
<evidence type="ECO:0000313" key="3">
    <source>
        <dbReference type="Proteomes" id="UP000054516"/>
    </source>
</evidence>
<keyword evidence="3" id="KW-1185">Reference proteome</keyword>
<protein>
    <submittedName>
        <fullName evidence="2">Uncharacterized protein</fullName>
    </submittedName>
</protein>